<dbReference type="GO" id="GO:0016740">
    <property type="term" value="F:transferase activity"/>
    <property type="evidence" value="ECO:0007669"/>
    <property type="project" value="UniProtKB-KW"/>
</dbReference>
<keyword evidence="2" id="KW-0808">Transferase</keyword>
<accession>A0A146KJ60</accession>
<dbReference type="AlphaFoldDB" id="A0A146KJ60"/>
<protein>
    <submittedName>
        <fullName evidence="2">tRNA-nucleotidyltransferase</fullName>
    </submittedName>
</protein>
<gene>
    <name evidence="2" type="ORF">TPC1_11530</name>
</gene>
<sequence>SLQSLLTAFMLISLPVQQQHQKIDLDLQKINSFKNNKQKKISESPGYLIPLVCCQQSAKSSFLCSQLCLCATNKDLHIQQFVKLLFSFDPEVVNLIQKLSFFDQKKKEICEFYERKMEIFDVKMSFDMVKIGSKLQIDKKKFNWLKEKLIDFCLSKREFPDFSLDEFCEAMKEQL</sequence>
<evidence type="ECO:0000256" key="1">
    <source>
        <dbReference type="SAM" id="SignalP"/>
    </source>
</evidence>
<reference evidence="2" key="1">
    <citation type="submission" date="2015-07" db="EMBL/GenBank/DDBJ databases">
        <title>Adaptation to a free-living lifestyle via gene acquisitions in the diplomonad Trepomonas sp. PC1.</title>
        <authorList>
            <person name="Xu F."/>
            <person name="Jerlstrom-Hultqvist J."/>
            <person name="Kolisko M."/>
            <person name="Simpson A.G.B."/>
            <person name="Roger A.J."/>
            <person name="Svard S.G."/>
            <person name="Andersson J.O."/>
        </authorList>
    </citation>
    <scope>NUCLEOTIDE SEQUENCE</scope>
    <source>
        <strain evidence="2">PC1</strain>
    </source>
</reference>
<feature type="non-terminal residue" evidence="2">
    <location>
        <position position="1"/>
    </location>
</feature>
<feature type="chain" id="PRO_5007526615" evidence="1">
    <location>
        <begin position="19"/>
        <end position="175"/>
    </location>
</feature>
<organism evidence="2">
    <name type="scientific">Trepomonas sp. PC1</name>
    <dbReference type="NCBI Taxonomy" id="1076344"/>
    <lineage>
        <taxon>Eukaryota</taxon>
        <taxon>Metamonada</taxon>
        <taxon>Diplomonadida</taxon>
        <taxon>Hexamitidae</taxon>
        <taxon>Hexamitinae</taxon>
        <taxon>Trepomonas</taxon>
    </lineage>
</organism>
<name>A0A146KJ60_9EUKA</name>
<keyword evidence="1" id="KW-0732">Signal</keyword>
<proteinExistence type="predicted"/>
<evidence type="ECO:0000313" key="2">
    <source>
        <dbReference type="EMBL" id="JAP95471.1"/>
    </source>
</evidence>
<feature type="signal peptide" evidence="1">
    <location>
        <begin position="1"/>
        <end position="18"/>
    </location>
</feature>
<dbReference type="EMBL" id="GDID01001135">
    <property type="protein sequence ID" value="JAP95471.1"/>
    <property type="molecule type" value="Transcribed_RNA"/>
</dbReference>